<proteinExistence type="predicted"/>
<keyword evidence="3" id="KW-1185">Reference proteome</keyword>
<sequence>MTRGMRGRSVAALAALVALLGALLTVGVAIPADAAKAAGYAFGTIRFPHHDSPKVKVLWFTQDWSYLGTANAAGGSYSINLDPGTYHLQFVDQRASYVTAKYAPTDVKVTVHDGSGTRKNVTMTRGAFITGTVKAHGRPAGKAKVVAANTGEQSFSTTANKKGQFAIGGLPASGYSVFSYDHRHAWVDKSTWAGNLGPGQSNNLAINLRTKAGNLRVYLYTSADGSKNRVAGHPVVTAVSKKTGQFWSVKSTGGSAVFQGLYPGRYKLVANGFGNWFAKTAAVQGGKVKPGRTAFGTFTYTKRGGWVTGNIIDGTSGTRLQKPFSSSTGAKIDLYSTEGALIGTGYSDDDGDFKVEGQLSTQSGVTLVVTPPADSGGYMIGDGYCQYDGTQVADLSITIGQESDAGAVEVPRHPGQENPDCTS</sequence>
<organism evidence="2 3">
    <name type="scientific">Nocardioides mangrovi</name>
    <dbReference type="NCBI Taxonomy" id="2874580"/>
    <lineage>
        <taxon>Bacteria</taxon>
        <taxon>Bacillati</taxon>
        <taxon>Actinomycetota</taxon>
        <taxon>Actinomycetes</taxon>
        <taxon>Propionibacteriales</taxon>
        <taxon>Nocardioidaceae</taxon>
        <taxon>Nocardioides</taxon>
    </lineage>
</organism>
<evidence type="ECO:0000313" key="3">
    <source>
        <dbReference type="Proteomes" id="UP000780875"/>
    </source>
</evidence>
<comment type="caution">
    <text evidence="2">The sequence shown here is derived from an EMBL/GenBank/DDBJ whole genome shotgun (WGS) entry which is preliminary data.</text>
</comment>
<dbReference type="EMBL" id="JAIQZJ010000005">
    <property type="protein sequence ID" value="MBZ5738660.1"/>
    <property type="molecule type" value="Genomic_DNA"/>
</dbReference>
<dbReference type="SUPFAM" id="SSF49478">
    <property type="entry name" value="Cna protein B-type domain"/>
    <property type="match status" value="1"/>
</dbReference>
<dbReference type="Gene3D" id="2.60.40.10">
    <property type="entry name" value="Immunoglobulins"/>
    <property type="match status" value="1"/>
</dbReference>
<reference evidence="2 3" key="1">
    <citation type="submission" date="2021-09" db="EMBL/GenBank/DDBJ databases">
        <title>Whole genome sequence of Nocardioides sp. GBK3QG-3.</title>
        <authorList>
            <person name="Tuo L."/>
        </authorList>
    </citation>
    <scope>NUCLEOTIDE SEQUENCE [LARGE SCALE GENOMIC DNA]</scope>
    <source>
        <strain evidence="2 3">GBK3QG-3</strain>
    </source>
</reference>
<evidence type="ECO:0000313" key="2">
    <source>
        <dbReference type="EMBL" id="MBZ5738660.1"/>
    </source>
</evidence>
<evidence type="ECO:0000256" key="1">
    <source>
        <dbReference type="SAM" id="MobiDB-lite"/>
    </source>
</evidence>
<dbReference type="InterPro" id="IPR013783">
    <property type="entry name" value="Ig-like_fold"/>
</dbReference>
<name>A0ABS7UCR5_9ACTN</name>
<protein>
    <submittedName>
        <fullName evidence="2">Carboxypeptidase-like regulatory domain-containing protein</fullName>
    </submittedName>
</protein>
<dbReference type="Proteomes" id="UP000780875">
    <property type="component" value="Unassembled WGS sequence"/>
</dbReference>
<feature type="region of interest" description="Disordered" evidence="1">
    <location>
        <begin position="403"/>
        <end position="423"/>
    </location>
</feature>
<gene>
    <name evidence="2" type="ORF">K8U61_10850</name>
</gene>
<accession>A0ABS7UCR5</accession>